<comment type="caution">
    <text evidence="7">Lacks conserved residue(s) required for the propagation of feature annotation.</text>
</comment>
<dbReference type="GO" id="GO:0005829">
    <property type="term" value="C:cytosol"/>
    <property type="evidence" value="ECO:0007669"/>
    <property type="project" value="TreeGrafter"/>
</dbReference>
<comment type="caution">
    <text evidence="8">The sequence shown here is derived from an EMBL/GenBank/DDBJ whole genome shotgun (WGS) entry which is preliminary data.</text>
</comment>
<evidence type="ECO:0000313" key="8">
    <source>
        <dbReference type="EMBL" id="NIH52707.1"/>
    </source>
</evidence>
<dbReference type="EMBL" id="JAAMOX010000001">
    <property type="protein sequence ID" value="NIH52707.1"/>
    <property type="molecule type" value="Genomic_DNA"/>
</dbReference>
<keyword evidence="5 7" id="KW-0067">ATP-binding</keyword>
<organism evidence="8 9">
    <name type="scientific">Lysinibacter cavernae</name>
    <dbReference type="NCBI Taxonomy" id="1640652"/>
    <lineage>
        <taxon>Bacteria</taxon>
        <taxon>Bacillati</taxon>
        <taxon>Actinomycetota</taxon>
        <taxon>Actinomycetes</taxon>
        <taxon>Micrococcales</taxon>
        <taxon>Microbacteriaceae</taxon>
        <taxon>Lysinibacter</taxon>
    </lineage>
</organism>
<evidence type="ECO:0000256" key="2">
    <source>
        <dbReference type="ARBA" id="ARBA00022679"/>
    </source>
</evidence>
<evidence type="ECO:0000313" key="9">
    <source>
        <dbReference type="Proteomes" id="UP000541033"/>
    </source>
</evidence>
<dbReference type="PANTHER" id="PTHR21087">
    <property type="entry name" value="SHIKIMATE KINASE"/>
    <property type="match status" value="1"/>
</dbReference>
<dbReference type="RefSeq" id="WP_341777839.1">
    <property type="nucleotide sequence ID" value="NZ_JAAMOX010000001.1"/>
</dbReference>
<dbReference type="GO" id="GO:0004765">
    <property type="term" value="F:shikimate kinase activity"/>
    <property type="evidence" value="ECO:0007669"/>
    <property type="project" value="UniProtKB-UniRule"/>
</dbReference>
<dbReference type="Pfam" id="PF01202">
    <property type="entry name" value="SKI"/>
    <property type="match status" value="1"/>
</dbReference>
<dbReference type="GO" id="GO:0008652">
    <property type="term" value="P:amino acid biosynthetic process"/>
    <property type="evidence" value="ECO:0007669"/>
    <property type="project" value="UniProtKB-KW"/>
</dbReference>
<feature type="binding site" evidence="7">
    <location>
        <position position="92"/>
    </location>
    <ligand>
        <name>substrate</name>
    </ligand>
</feature>
<dbReference type="GO" id="GO:0009073">
    <property type="term" value="P:aromatic amino acid family biosynthetic process"/>
    <property type="evidence" value="ECO:0007669"/>
    <property type="project" value="UniProtKB-KW"/>
</dbReference>
<keyword evidence="2 7" id="KW-0808">Transferase</keyword>
<dbReference type="GO" id="GO:0000287">
    <property type="term" value="F:magnesium ion binding"/>
    <property type="evidence" value="ECO:0007669"/>
    <property type="project" value="UniProtKB-UniRule"/>
</dbReference>
<feature type="binding site" evidence="7">
    <location>
        <position position="62"/>
    </location>
    <ligand>
        <name>substrate</name>
    </ligand>
</feature>
<dbReference type="InterPro" id="IPR000623">
    <property type="entry name" value="Shikimate_kinase/TSH1"/>
</dbReference>
<dbReference type="PANTHER" id="PTHR21087:SF16">
    <property type="entry name" value="SHIKIMATE KINASE 1, CHLOROPLASTIC"/>
    <property type="match status" value="1"/>
</dbReference>
<proteinExistence type="inferred from homology"/>
<dbReference type="PRINTS" id="PR01100">
    <property type="entry name" value="SHIKIMTKNASE"/>
</dbReference>
<dbReference type="EC" id="2.7.1.71" evidence="7"/>
<dbReference type="GO" id="GO:0005524">
    <property type="term" value="F:ATP binding"/>
    <property type="evidence" value="ECO:0007669"/>
    <property type="project" value="UniProtKB-UniRule"/>
</dbReference>
<name>A0A7X5QZE5_9MICO</name>
<dbReference type="CDD" id="cd00464">
    <property type="entry name" value="SK"/>
    <property type="match status" value="1"/>
</dbReference>
<sequence length="196" mass="20979">MSASPITEPIVFIGPMASGKSSIGRRVAKQLGVPFVDSDKVFVAEHGVIADYFTSHGEQAFRDREADVVEALLLQSRADLASGQPSVIALGGGAIVSERTRANLADAHIVLVMTTEEAVLGRSNLSSRPLLANDPGAWSRILAERLPLYKQLASATFDTSRLPKDQIANSITAWVEAGCQPDESSTRRNGHDRINA</sequence>
<dbReference type="InterPro" id="IPR031322">
    <property type="entry name" value="Shikimate/glucono_kinase"/>
</dbReference>
<comment type="function">
    <text evidence="7">Catalyzes the specific phosphorylation of the 3-hydroxyl group of shikimic acid using ATP as a cosubstrate.</text>
</comment>
<keyword evidence="7" id="KW-0460">Magnesium</keyword>
<dbReference type="GO" id="GO:0009423">
    <property type="term" value="P:chorismate biosynthetic process"/>
    <property type="evidence" value="ECO:0007669"/>
    <property type="project" value="UniProtKB-UniRule"/>
</dbReference>
<keyword evidence="1 7" id="KW-0028">Amino-acid biosynthesis</keyword>
<evidence type="ECO:0000256" key="6">
    <source>
        <dbReference type="ARBA" id="ARBA00023141"/>
    </source>
</evidence>
<evidence type="ECO:0000256" key="3">
    <source>
        <dbReference type="ARBA" id="ARBA00022741"/>
    </source>
</evidence>
<evidence type="ECO:0000256" key="5">
    <source>
        <dbReference type="ARBA" id="ARBA00022840"/>
    </source>
</evidence>
<protein>
    <recommendedName>
        <fullName evidence="7">Shikimate kinase</fullName>
        <shortName evidence="7">SK</shortName>
        <ecNumber evidence="7">2.7.1.71</ecNumber>
    </recommendedName>
</protein>
<comment type="subunit">
    <text evidence="7">Monomer.</text>
</comment>
<comment type="subcellular location">
    <subcellularLocation>
        <location evidence="7">Cytoplasm</location>
    </subcellularLocation>
</comment>
<keyword evidence="9" id="KW-1185">Reference proteome</keyword>
<dbReference type="SUPFAM" id="SSF52540">
    <property type="entry name" value="P-loop containing nucleoside triphosphate hydrolases"/>
    <property type="match status" value="1"/>
</dbReference>
<comment type="similarity">
    <text evidence="7">Belongs to the shikimate kinase family.</text>
</comment>
<feature type="binding site" evidence="7">
    <location>
        <begin position="17"/>
        <end position="22"/>
    </location>
    <ligand>
        <name>ATP</name>
        <dbReference type="ChEBI" id="CHEBI:30616"/>
    </ligand>
</feature>
<feature type="binding site" evidence="7">
    <location>
        <position position="21"/>
    </location>
    <ligand>
        <name>Mg(2+)</name>
        <dbReference type="ChEBI" id="CHEBI:18420"/>
    </ligand>
</feature>
<dbReference type="UniPathway" id="UPA00053">
    <property type="reaction ID" value="UER00088"/>
</dbReference>
<keyword evidence="6 7" id="KW-0057">Aromatic amino acid biosynthesis</keyword>
<feature type="binding site" evidence="7">
    <location>
        <position position="145"/>
    </location>
    <ligand>
        <name>substrate</name>
    </ligand>
</feature>
<feature type="binding site" evidence="7">
    <location>
        <position position="128"/>
    </location>
    <ligand>
        <name>ATP</name>
        <dbReference type="ChEBI" id="CHEBI:30616"/>
    </ligand>
</feature>
<dbReference type="Gene3D" id="3.40.50.300">
    <property type="entry name" value="P-loop containing nucleotide triphosphate hydrolases"/>
    <property type="match status" value="1"/>
</dbReference>
<gene>
    <name evidence="7" type="primary">aroK</name>
    <name evidence="8" type="ORF">FHX76_000575</name>
</gene>
<evidence type="ECO:0000256" key="1">
    <source>
        <dbReference type="ARBA" id="ARBA00022605"/>
    </source>
</evidence>
<dbReference type="HAMAP" id="MF_00109">
    <property type="entry name" value="Shikimate_kinase"/>
    <property type="match status" value="1"/>
</dbReference>
<accession>A0A7X5QZE5</accession>
<evidence type="ECO:0000256" key="4">
    <source>
        <dbReference type="ARBA" id="ARBA00022777"/>
    </source>
</evidence>
<dbReference type="AlphaFoldDB" id="A0A7X5QZE5"/>
<keyword evidence="7" id="KW-0479">Metal-binding</keyword>
<comment type="pathway">
    <text evidence="7">Metabolic intermediate biosynthesis; chorismate biosynthesis; chorismate from D-erythrose 4-phosphate and phosphoenolpyruvate: step 5/7.</text>
</comment>
<comment type="catalytic activity">
    <reaction evidence="7">
        <text>shikimate + ATP = 3-phosphoshikimate + ADP + H(+)</text>
        <dbReference type="Rhea" id="RHEA:13121"/>
        <dbReference type="ChEBI" id="CHEBI:15378"/>
        <dbReference type="ChEBI" id="CHEBI:30616"/>
        <dbReference type="ChEBI" id="CHEBI:36208"/>
        <dbReference type="ChEBI" id="CHEBI:145989"/>
        <dbReference type="ChEBI" id="CHEBI:456216"/>
        <dbReference type="EC" id="2.7.1.71"/>
    </reaction>
</comment>
<keyword evidence="7" id="KW-0963">Cytoplasm</keyword>
<keyword evidence="3 7" id="KW-0547">Nucleotide-binding</keyword>
<feature type="binding site" evidence="7">
    <location>
        <position position="39"/>
    </location>
    <ligand>
        <name>substrate</name>
    </ligand>
</feature>
<comment type="cofactor">
    <cofactor evidence="7">
        <name>Mg(2+)</name>
        <dbReference type="ChEBI" id="CHEBI:18420"/>
    </cofactor>
    <text evidence="7">Binds 1 Mg(2+) ion per subunit.</text>
</comment>
<evidence type="ECO:0000256" key="7">
    <source>
        <dbReference type="HAMAP-Rule" id="MF_00109"/>
    </source>
</evidence>
<dbReference type="InterPro" id="IPR027417">
    <property type="entry name" value="P-loop_NTPase"/>
</dbReference>
<dbReference type="Proteomes" id="UP000541033">
    <property type="component" value="Unassembled WGS sequence"/>
</dbReference>
<reference evidence="8 9" key="1">
    <citation type="submission" date="2020-02" db="EMBL/GenBank/DDBJ databases">
        <title>Sequencing the genomes of 1000 actinobacteria strains.</title>
        <authorList>
            <person name="Klenk H.-P."/>
        </authorList>
    </citation>
    <scope>NUCLEOTIDE SEQUENCE [LARGE SCALE GENOMIC DNA]</scope>
    <source>
        <strain evidence="8 9">DSM 27960</strain>
    </source>
</reference>
<keyword evidence="4 7" id="KW-0418">Kinase</keyword>